<dbReference type="GeneID" id="95535536"/>
<protein>
    <submittedName>
        <fullName evidence="2">Uncharacterized protein</fullName>
    </submittedName>
</protein>
<gene>
    <name evidence="2" type="ORF">CP972_13355</name>
</gene>
<dbReference type="RefSeq" id="WP_055607185.1">
    <property type="nucleotide sequence ID" value="NZ_CP023697.1"/>
</dbReference>
<reference evidence="2 3" key="1">
    <citation type="submission" date="2017-09" db="EMBL/GenBank/DDBJ databases">
        <authorList>
            <person name="Lee N."/>
            <person name="Cho B.-K."/>
        </authorList>
    </citation>
    <scope>NUCLEOTIDE SEQUENCE [LARGE SCALE GENOMIC DNA]</scope>
    <source>
        <strain evidence="2 3">ATCC 13879</strain>
    </source>
</reference>
<sequence length="173" mass="18698">MSRIRLSLVEIREKMYRRRKDREDVPSSVLLNAIAISVEEMCALIDVFEHAHARIVGLSDADETVVAKAAGSSLIPLLYARAGMAVGKGIDSIPLLVDEAGLLDAAVINLESYEGNEAVLCSGYALLDSLEIRKESTRPACSEHGILRFSDESERAPSGSSGPFLPGNEERAQ</sequence>
<evidence type="ECO:0000313" key="3">
    <source>
        <dbReference type="Proteomes" id="UP000326041"/>
    </source>
</evidence>
<accession>A0ABX6AVP0</accession>
<organism evidence="2 3">
    <name type="scientific">Streptomyces prasinus</name>
    <dbReference type="NCBI Taxonomy" id="67345"/>
    <lineage>
        <taxon>Bacteria</taxon>
        <taxon>Bacillati</taxon>
        <taxon>Actinomycetota</taxon>
        <taxon>Actinomycetes</taxon>
        <taxon>Kitasatosporales</taxon>
        <taxon>Streptomycetaceae</taxon>
        <taxon>Streptomyces</taxon>
    </lineage>
</organism>
<evidence type="ECO:0000256" key="1">
    <source>
        <dbReference type="SAM" id="MobiDB-lite"/>
    </source>
</evidence>
<dbReference type="Proteomes" id="UP000326041">
    <property type="component" value="Chromosome"/>
</dbReference>
<keyword evidence="3" id="KW-1185">Reference proteome</keyword>
<proteinExistence type="predicted"/>
<dbReference type="EMBL" id="CP023697">
    <property type="protein sequence ID" value="QEV06529.1"/>
    <property type="molecule type" value="Genomic_DNA"/>
</dbReference>
<name>A0ABX6AVP0_9ACTN</name>
<evidence type="ECO:0000313" key="2">
    <source>
        <dbReference type="EMBL" id="QEV06529.1"/>
    </source>
</evidence>
<feature type="region of interest" description="Disordered" evidence="1">
    <location>
        <begin position="149"/>
        <end position="173"/>
    </location>
</feature>